<keyword evidence="2" id="KW-1185">Reference proteome</keyword>
<dbReference type="Proteomes" id="UP000070155">
    <property type="component" value="Unassembled WGS sequence"/>
</dbReference>
<gene>
    <name evidence="1" type="ORF">AKJ36_01595</name>
</gene>
<protein>
    <submittedName>
        <fullName evidence="1">Uncharacterized protein</fullName>
    </submittedName>
</protein>
<accession>A0A133ULR5</accession>
<sequence>MGCARVKGAQQSLSARLQRECRAIARFLVGANEMADIFPPHLSGVNEMKLGGGFAFRPHKPPIRYILCLIFQFSFQQLTSSLLFNRALVLVQLAKELPSFVRKYFGKFDLARKSSGSRKEDGRDYRQGARSS</sequence>
<proteinExistence type="predicted"/>
<comment type="caution">
    <text evidence="1">The sequence shown here is derived from an EMBL/GenBank/DDBJ whole genome shotgun (WGS) entry which is preliminary data.</text>
</comment>
<evidence type="ECO:0000313" key="2">
    <source>
        <dbReference type="Proteomes" id="UP000070155"/>
    </source>
</evidence>
<organism evidence="1 2">
    <name type="scientific">candidate division MSBL1 archaeon SCGC-AAA259I07</name>
    <dbReference type="NCBI Taxonomy" id="1698266"/>
    <lineage>
        <taxon>Archaea</taxon>
        <taxon>Methanobacteriati</taxon>
        <taxon>Methanobacteriota</taxon>
        <taxon>candidate division MSBL1</taxon>
    </lineage>
</organism>
<name>A0A133ULR5_9EURY</name>
<reference evidence="1 2" key="1">
    <citation type="journal article" date="2016" name="Sci. Rep.">
        <title>Metabolic traits of an uncultured archaeal lineage -MSBL1- from brine pools of the Red Sea.</title>
        <authorList>
            <person name="Mwirichia R."/>
            <person name="Alam I."/>
            <person name="Rashid M."/>
            <person name="Vinu M."/>
            <person name="Ba-Alawi W."/>
            <person name="Anthony Kamau A."/>
            <person name="Kamanda Ngugi D."/>
            <person name="Goker M."/>
            <person name="Klenk H.P."/>
            <person name="Bajic V."/>
            <person name="Stingl U."/>
        </authorList>
    </citation>
    <scope>NUCLEOTIDE SEQUENCE [LARGE SCALE GENOMIC DNA]</scope>
    <source>
        <strain evidence="1">SCGC-AAA259I07</strain>
    </source>
</reference>
<evidence type="ECO:0000313" key="1">
    <source>
        <dbReference type="EMBL" id="KXA95060.1"/>
    </source>
</evidence>
<dbReference type="AlphaFoldDB" id="A0A133ULR5"/>
<dbReference type="EMBL" id="LHXQ01000016">
    <property type="protein sequence ID" value="KXA95060.1"/>
    <property type="molecule type" value="Genomic_DNA"/>
</dbReference>